<proteinExistence type="predicted"/>
<dbReference type="Gene3D" id="3.40.50.150">
    <property type="entry name" value="Vaccinia Virus protein VP39"/>
    <property type="match status" value="1"/>
</dbReference>
<keyword evidence="2" id="KW-1185">Reference proteome</keyword>
<dbReference type="PANTHER" id="PTHR44742:SF2">
    <property type="entry name" value="24-METHYLENESTEROL C-METHYLTRANSFERASE 2"/>
    <property type="match status" value="1"/>
</dbReference>
<evidence type="ECO:0000313" key="1">
    <source>
        <dbReference type="EMBL" id="MCD7466212.1"/>
    </source>
</evidence>
<keyword evidence="1" id="KW-0489">Methyltransferase</keyword>
<dbReference type="SUPFAM" id="SSF53335">
    <property type="entry name" value="S-adenosyl-L-methionine-dependent methyltransferases"/>
    <property type="match status" value="1"/>
</dbReference>
<protein>
    <submittedName>
        <fullName evidence="1">Methyltransferase</fullName>
    </submittedName>
</protein>
<name>A0ABS8T494_DATST</name>
<comment type="caution">
    <text evidence="1">The sequence shown here is derived from an EMBL/GenBank/DDBJ whole genome shotgun (WGS) entry which is preliminary data.</text>
</comment>
<dbReference type="GO" id="GO:0008168">
    <property type="term" value="F:methyltransferase activity"/>
    <property type="evidence" value="ECO:0007669"/>
    <property type="project" value="UniProtKB-KW"/>
</dbReference>
<keyword evidence="1" id="KW-0808">Transferase</keyword>
<dbReference type="InterPro" id="IPR029063">
    <property type="entry name" value="SAM-dependent_MTases_sf"/>
</dbReference>
<evidence type="ECO:0000313" key="2">
    <source>
        <dbReference type="Proteomes" id="UP000823775"/>
    </source>
</evidence>
<dbReference type="Pfam" id="PF02353">
    <property type="entry name" value="CMAS"/>
    <property type="match status" value="1"/>
</dbReference>
<dbReference type="EMBL" id="JACEIK010001119">
    <property type="protein sequence ID" value="MCD7466212.1"/>
    <property type="molecule type" value="Genomic_DNA"/>
</dbReference>
<dbReference type="Proteomes" id="UP000823775">
    <property type="component" value="Unassembled WGS sequence"/>
</dbReference>
<sequence>MDSFTHLYASLLATPYRTGLSSAALRKSKPPIKSPHSSILSIISLPIFTNGLVSLFTLFPSIPGKSHREATRIHEEMAVDLLGVKPGARILDAGCGVGGPMRAIAAHSGANVVGITINDASGESSPDAQQKSRARFPLRSCTAGILLQMFLQTNVLTGHPIEATCHAPKLEEEVY</sequence>
<reference evidence="1 2" key="1">
    <citation type="journal article" date="2021" name="BMC Genomics">
        <title>Datura genome reveals duplications of psychoactive alkaloid biosynthetic genes and high mutation rate following tissue culture.</title>
        <authorList>
            <person name="Rajewski A."/>
            <person name="Carter-House D."/>
            <person name="Stajich J."/>
            <person name="Litt A."/>
        </authorList>
    </citation>
    <scope>NUCLEOTIDE SEQUENCE [LARGE SCALE GENOMIC DNA]</scope>
    <source>
        <strain evidence="1">AR-01</strain>
    </source>
</reference>
<gene>
    <name evidence="1" type="primary">SMT2-2_3</name>
    <name evidence="1" type="ORF">HAX54_002664</name>
</gene>
<dbReference type="GO" id="GO:0032259">
    <property type="term" value="P:methylation"/>
    <property type="evidence" value="ECO:0007669"/>
    <property type="project" value="UniProtKB-KW"/>
</dbReference>
<dbReference type="CDD" id="cd02440">
    <property type="entry name" value="AdoMet_MTases"/>
    <property type="match status" value="1"/>
</dbReference>
<dbReference type="PANTHER" id="PTHR44742">
    <property type="match status" value="1"/>
</dbReference>
<accession>A0ABS8T494</accession>
<organism evidence="1 2">
    <name type="scientific">Datura stramonium</name>
    <name type="common">Jimsonweed</name>
    <name type="synonym">Common thornapple</name>
    <dbReference type="NCBI Taxonomy" id="4076"/>
    <lineage>
        <taxon>Eukaryota</taxon>
        <taxon>Viridiplantae</taxon>
        <taxon>Streptophyta</taxon>
        <taxon>Embryophyta</taxon>
        <taxon>Tracheophyta</taxon>
        <taxon>Spermatophyta</taxon>
        <taxon>Magnoliopsida</taxon>
        <taxon>eudicotyledons</taxon>
        <taxon>Gunneridae</taxon>
        <taxon>Pentapetalae</taxon>
        <taxon>asterids</taxon>
        <taxon>lamiids</taxon>
        <taxon>Solanales</taxon>
        <taxon>Solanaceae</taxon>
        <taxon>Solanoideae</taxon>
        <taxon>Datureae</taxon>
        <taxon>Datura</taxon>
    </lineage>
</organism>